<evidence type="ECO:0000313" key="1">
    <source>
        <dbReference type="EMBL" id="KAF0894144.1"/>
    </source>
</evidence>
<comment type="caution">
    <text evidence="1">The sequence shown here is derived from an EMBL/GenBank/DDBJ whole genome shotgun (WGS) entry which is preliminary data.</text>
</comment>
<dbReference type="Proteomes" id="UP000479710">
    <property type="component" value="Unassembled WGS sequence"/>
</dbReference>
<gene>
    <name evidence="1" type="ORF">E2562_034880</name>
</gene>
<sequence length="73" mass="8181">MPLHVLPPAQLCRSPLALQPFCSLDSAPWCLLRWKASLSLVSPLAVTQQSLRVSWSELVIPWVLLEFVKNLEG</sequence>
<organism evidence="1 2">
    <name type="scientific">Oryza meyeriana var. granulata</name>
    <dbReference type="NCBI Taxonomy" id="110450"/>
    <lineage>
        <taxon>Eukaryota</taxon>
        <taxon>Viridiplantae</taxon>
        <taxon>Streptophyta</taxon>
        <taxon>Embryophyta</taxon>
        <taxon>Tracheophyta</taxon>
        <taxon>Spermatophyta</taxon>
        <taxon>Magnoliopsida</taxon>
        <taxon>Liliopsida</taxon>
        <taxon>Poales</taxon>
        <taxon>Poaceae</taxon>
        <taxon>BOP clade</taxon>
        <taxon>Oryzoideae</taxon>
        <taxon>Oryzeae</taxon>
        <taxon>Oryzinae</taxon>
        <taxon>Oryza</taxon>
        <taxon>Oryza meyeriana</taxon>
    </lineage>
</organism>
<dbReference type="EMBL" id="SPHZ02000011">
    <property type="protein sequence ID" value="KAF0894144.1"/>
    <property type="molecule type" value="Genomic_DNA"/>
</dbReference>
<keyword evidence="2" id="KW-1185">Reference proteome</keyword>
<dbReference type="AlphaFoldDB" id="A0A6G1C2R5"/>
<proteinExistence type="predicted"/>
<evidence type="ECO:0000313" key="2">
    <source>
        <dbReference type="Proteomes" id="UP000479710"/>
    </source>
</evidence>
<name>A0A6G1C2R5_9ORYZ</name>
<protein>
    <submittedName>
        <fullName evidence="1">Uncharacterized protein</fullName>
    </submittedName>
</protein>
<reference evidence="1 2" key="1">
    <citation type="submission" date="2019-11" db="EMBL/GenBank/DDBJ databases">
        <title>Whole genome sequence of Oryza granulata.</title>
        <authorList>
            <person name="Li W."/>
        </authorList>
    </citation>
    <scope>NUCLEOTIDE SEQUENCE [LARGE SCALE GENOMIC DNA]</scope>
    <source>
        <strain evidence="2">cv. Menghai</strain>
        <tissue evidence="1">Leaf</tissue>
    </source>
</reference>
<accession>A0A6G1C2R5</accession>